<gene>
    <name evidence="1" type="ORF">NCTC1542_05515</name>
</gene>
<name>A0A378V2N0_MYCFO</name>
<accession>A0A378V2N0</accession>
<sequence>MDEIRCRSGRHVIKSSQDIKSRGCRRCSQEAERERIRQMRADAAAFRQLLEKPSLVQQVAALVGQHNLPELAARMQAAL</sequence>
<proteinExistence type="predicted"/>
<dbReference type="AlphaFoldDB" id="A0A378V2N0"/>
<reference evidence="1 2" key="1">
    <citation type="submission" date="2018-06" db="EMBL/GenBank/DDBJ databases">
        <authorList>
            <consortium name="Pathogen Informatics"/>
            <person name="Doyle S."/>
        </authorList>
    </citation>
    <scope>NUCLEOTIDE SEQUENCE [LARGE SCALE GENOMIC DNA]</scope>
    <source>
        <strain evidence="1 2">NCTC1542</strain>
    </source>
</reference>
<dbReference type="EMBL" id="UGQY01000004">
    <property type="protein sequence ID" value="SUA04021.1"/>
    <property type="molecule type" value="Genomic_DNA"/>
</dbReference>
<organism evidence="1 2">
    <name type="scientific">Mycolicibacterium fortuitum</name>
    <name type="common">Mycobacterium fortuitum</name>
    <dbReference type="NCBI Taxonomy" id="1766"/>
    <lineage>
        <taxon>Bacteria</taxon>
        <taxon>Bacillati</taxon>
        <taxon>Actinomycetota</taxon>
        <taxon>Actinomycetes</taxon>
        <taxon>Mycobacteriales</taxon>
        <taxon>Mycobacteriaceae</taxon>
        <taxon>Mycolicibacterium</taxon>
    </lineage>
</organism>
<protein>
    <submittedName>
        <fullName evidence="1">Uncharacterized protein</fullName>
    </submittedName>
</protein>
<dbReference type="Proteomes" id="UP000255389">
    <property type="component" value="Unassembled WGS sequence"/>
</dbReference>
<evidence type="ECO:0000313" key="1">
    <source>
        <dbReference type="EMBL" id="SUA04021.1"/>
    </source>
</evidence>
<evidence type="ECO:0000313" key="2">
    <source>
        <dbReference type="Proteomes" id="UP000255389"/>
    </source>
</evidence>